<evidence type="ECO:0000313" key="2">
    <source>
        <dbReference type="EMBL" id="EQB45737.1"/>
    </source>
</evidence>
<evidence type="ECO:0000313" key="3">
    <source>
        <dbReference type="Proteomes" id="UP000015530"/>
    </source>
</evidence>
<comment type="caution">
    <text evidence="2">The sequence shown here is derived from an EMBL/GenBank/DDBJ whole genome shotgun (WGS) entry which is preliminary data.</text>
</comment>
<sequence>MQSGRSQFGADPKPFASNRDDAERGFVMEEEGSGCRPRASTPAG</sequence>
<protein>
    <submittedName>
        <fullName evidence="2">Uncharacterized protein</fullName>
    </submittedName>
</protein>
<dbReference type="Proteomes" id="UP000015530">
    <property type="component" value="Unassembled WGS sequence"/>
</dbReference>
<accession>T0JR66</accession>
<evidence type="ECO:0000256" key="1">
    <source>
        <dbReference type="SAM" id="MobiDB-lite"/>
    </source>
</evidence>
<feature type="region of interest" description="Disordered" evidence="1">
    <location>
        <begin position="1"/>
        <end position="44"/>
    </location>
</feature>
<organism evidence="2 3">
    <name type="scientific">Colletotrichum gloeosporioides (strain Cg-14)</name>
    <name type="common">Anthracnose fungus</name>
    <name type="synonym">Glomerella cingulata</name>
    <dbReference type="NCBI Taxonomy" id="1237896"/>
    <lineage>
        <taxon>Eukaryota</taxon>
        <taxon>Fungi</taxon>
        <taxon>Dikarya</taxon>
        <taxon>Ascomycota</taxon>
        <taxon>Pezizomycotina</taxon>
        <taxon>Sordariomycetes</taxon>
        <taxon>Hypocreomycetidae</taxon>
        <taxon>Glomerellales</taxon>
        <taxon>Glomerellaceae</taxon>
        <taxon>Colletotrichum</taxon>
        <taxon>Colletotrichum gloeosporioides species complex</taxon>
    </lineage>
</organism>
<reference evidence="3" key="1">
    <citation type="journal article" date="2013" name="Mol. Plant Microbe Interact.">
        <title>Global aspects of pacC regulation of pathogenicity genes in Colletotrichum gloeosporioides as revealed by transcriptome analysis.</title>
        <authorList>
            <person name="Alkan N."/>
            <person name="Meng X."/>
            <person name="Friedlander G."/>
            <person name="Reuveni E."/>
            <person name="Sukno S."/>
            <person name="Sherman A."/>
            <person name="Thon M."/>
            <person name="Fluhr R."/>
            <person name="Prusky D."/>
        </authorList>
    </citation>
    <scope>NUCLEOTIDE SEQUENCE [LARGE SCALE GENOMIC DNA]</scope>
    <source>
        <strain evidence="3">Cg-14</strain>
    </source>
</reference>
<dbReference type="HOGENOM" id="CLU_3224521_0_0_1"/>
<name>T0JR66_COLGC</name>
<dbReference type="AlphaFoldDB" id="T0JR66"/>
<proteinExistence type="predicted"/>
<gene>
    <name evidence="2" type="ORF">CGLO_15351</name>
</gene>
<dbReference type="EMBL" id="AMYD01003659">
    <property type="protein sequence ID" value="EQB45737.1"/>
    <property type="molecule type" value="Genomic_DNA"/>
</dbReference>
<feature type="compositionally biased region" description="Basic and acidic residues" evidence="1">
    <location>
        <begin position="18"/>
        <end position="27"/>
    </location>
</feature>